<dbReference type="OrthoDB" id="80149at2759"/>
<dbReference type="RefSeq" id="XP_008872811.1">
    <property type="nucleotide sequence ID" value="XM_008874589.1"/>
</dbReference>
<protein>
    <submittedName>
        <fullName evidence="3">Uncharacterized protein</fullName>
    </submittedName>
</protein>
<evidence type="ECO:0000256" key="2">
    <source>
        <dbReference type="SAM" id="MobiDB-lite"/>
    </source>
</evidence>
<proteinExistence type="predicted"/>
<keyword evidence="1" id="KW-0175">Coiled coil</keyword>
<reference evidence="3" key="1">
    <citation type="submission" date="2013-12" db="EMBL/GenBank/DDBJ databases">
        <title>The Genome Sequence of Aphanomyces invadans NJM9701.</title>
        <authorList>
            <consortium name="The Broad Institute Genomics Platform"/>
            <person name="Russ C."/>
            <person name="Tyler B."/>
            <person name="van West P."/>
            <person name="Dieguez-Uribeondo J."/>
            <person name="Young S.K."/>
            <person name="Zeng Q."/>
            <person name="Gargeya S."/>
            <person name="Fitzgerald M."/>
            <person name="Abouelleil A."/>
            <person name="Alvarado L."/>
            <person name="Chapman S.B."/>
            <person name="Gainer-Dewar J."/>
            <person name="Goldberg J."/>
            <person name="Griggs A."/>
            <person name="Gujja S."/>
            <person name="Hansen M."/>
            <person name="Howarth C."/>
            <person name="Imamovic A."/>
            <person name="Ireland A."/>
            <person name="Larimer J."/>
            <person name="McCowan C."/>
            <person name="Murphy C."/>
            <person name="Pearson M."/>
            <person name="Poon T.W."/>
            <person name="Priest M."/>
            <person name="Roberts A."/>
            <person name="Saif S."/>
            <person name="Shea T."/>
            <person name="Sykes S."/>
            <person name="Wortman J."/>
            <person name="Nusbaum C."/>
            <person name="Birren B."/>
        </authorList>
    </citation>
    <scope>NUCLEOTIDE SEQUENCE [LARGE SCALE GENOMIC DNA]</scope>
    <source>
        <strain evidence="3">NJM9701</strain>
    </source>
</reference>
<dbReference type="VEuPathDB" id="FungiDB:H310_08732"/>
<feature type="coiled-coil region" evidence="1">
    <location>
        <begin position="26"/>
        <end position="53"/>
    </location>
</feature>
<sequence>MADDDDHSNHGDIRRQTASLRMRKYRSQKKEEFQRLEAEWKCLEETLKELQRQTASRQVRRVPGRQTMDPRMAEVLAKRTSHLRGDVDAQYKLACCLRDWVASQPPTPGLTSHTAWIHSSLRADPDARRVGLQWLSEKLYHTSHSAVPHHPLRGAGDAYHLAVRTNDGVDAPVTIVAIEFHFQFDIVFVPFETVVGTLEAMGGRTTFVMPDMVALQTVESVGDTLRYSYGVNARNGVSMRRVTNVFRNPDGTRAVMTSAMVADDERFPLGPGEIRSHGFGWSVAERVADSITTVRGSMLHYTPFTTDGVISLEHIGQLFGVDHHDHRRREDLIAHVQTQAEAQVGDTFRQHLRALRHHFMQTPPSHAS</sequence>
<evidence type="ECO:0000256" key="1">
    <source>
        <dbReference type="SAM" id="Coils"/>
    </source>
</evidence>
<evidence type="ECO:0000313" key="3">
    <source>
        <dbReference type="EMBL" id="ETV98614.1"/>
    </source>
</evidence>
<name>A0A024TXA1_9STRA</name>
<accession>A0A024TXA1</accession>
<feature type="region of interest" description="Disordered" evidence="2">
    <location>
        <begin position="1"/>
        <end position="22"/>
    </location>
</feature>
<dbReference type="AlphaFoldDB" id="A0A024TXA1"/>
<organism evidence="3">
    <name type="scientific">Aphanomyces invadans</name>
    <dbReference type="NCBI Taxonomy" id="157072"/>
    <lineage>
        <taxon>Eukaryota</taxon>
        <taxon>Sar</taxon>
        <taxon>Stramenopiles</taxon>
        <taxon>Oomycota</taxon>
        <taxon>Saprolegniomycetes</taxon>
        <taxon>Saprolegniales</taxon>
        <taxon>Verrucalvaceae</taxon>
        <taxon>Aphanomyces</taxon>
    </lineage>
</organism>
<gene>
    <name evidence="3" type="ORF">H310_08732</name>
</gene>
<dbReference type="GeneID" id="20085782"/>
<dbReference type="EMBL" id="KI913969">
    <property type="protein sequence ID" value="ETV98614.1"/>
    <property type="molecule type" value="Genomic_DNA"/>
</dbReference>